<name>A0ABT8RJC5_9BACT</name>
<gene>
    <name evidence="2" type="ORF">Q0590_31550</name>
</gene>
<dbReference type="InterPro" id="IPR014710">
    <property type="entry name" value="RmlC-like_jellyroll"/>
</dbReference>
<protein>
    <submittedName>
        <fullName evidence="2">Cupin domain-containing protein</fullName>
    </submittedName>
</protein>
<dbReference type="PANTHER" id="PTHR37694:SF1">
    <property type="entry name" value="SLR8022 PROTEIN"/>
    <property type="match status" value="1"/>
</dbReference>
<dbReference type="Proteomes" id="UP001168528">
    <property type="component" value="Unassembled WGS sequence"/>
</dbReference>
<keyword evidence="3" id="KW-1185">Reference proteome</keyword>
<comment type="caution">
    <text evidence="2">The sequence shown here is derived from an EMBL/GenBank/DDBJ whole genome shotgun (WGS) entry which is preliminary data.</text>
</comment>
<dbReference type="PANTHER" id="PTHR37694">
    <property type="entry name" value="SLR8022 PROTEIN"/>
    <property type="match status" value="1"/>
</dbReference>
<accession>A0ABT8RJC5</accession>
<reference evidence="2" key="1">
    <citation type="submission" date="2023-07" db="EMBL/GenBank/DDBJ databases">
        <title>The genome sequence of Rhodocytophaga aerolata KACC 12507.</title>
        <authorList>
            <person name="Zhang X."/>
        </authorList>
    </citation>
    <scope>NUCLEOTIDE SEQUENCE</scope>
    <source>
        <strain evidence="2">KACC 12507</strain>
    </source>
</reference>
<feature type="domain" description="Cupin type-2" evidence="1">
    <location>
        <begin position="37"/>
        <end position="102"/>
    </location>
</feature>
<dbReference type="Gene3D" id="2.60.120.10">
    <property type="entry name" value="Jelly Rolls"/>
    <property type="match status" value="1"/>
</dbReference>
<evidence type="ECO:0000313" key="3">
    <source>
        <dbReference type="Proteomes" id="UP001168528"/>
    </source>
</evidence>
<dbReference type="Pfam" id="PF07883">
    <property type="entry name" value="Cupin_2"/>
    <property type="match status" value="1"/>
</dbReference>
<dbReference type="SUPFAM" id="SSF51182">
    <property type="entry name" value="RmlC-like cupins"/>
    <property type="match status" value="1"/>
</dbReference>
<organism evidence="2 3">
    <name type="scientific">Rhodocytophaga aerolata</name>
    <dbReference type="NCBI Taxonomy" id="455078"/>
    <lineage>
        <taxon>Bacteria</taxon>
        <taxon>Pseudomonadati</taxon>
        <taxon>Bacteroidota</taxon>
        <taxon>Cytophagia</taxon>
        <taxon>Cytophagales</taxon>
        <taxon>Rhodocytophagaceae</taxon>
        <taxon>Rhodocytophaga</taxon>
    </lineage>
</organism>
<dbReference type="EMBL" id="JAUKPO010000037">
    <property type="protein sequence ID" value="MDO1450852.1"/>
    <property type="molecule type" value="Genomic_DNA"/>
</dbReference>
<dbReference type="RefSeq" id="WP_302041650.1">
    <property type="nucleotide sequence ID" value="NZ_JAUKPO010000037.1"/>
</dbReference>
<dbReference type="InterPro" id="IPR011051">
    <property type="entry name" value="RmlC_Cupin_sf"/>
</dbReference>
<sequence>MGKASITRYSIAEDFEYPKYGISSQALLKSVGGKVMLYVFAQGAELKTHKANSDVLVVIQEGTATITLEGETFDARQGTSVVFKEGQLHSLKANEPFKMLLIK</sequence>
<evidence type="ECO:0000313" key="2">
    <source>
        <dbReference type="EMBL" id="MDO1450852.1"/>
    </source>
</evidence>
<evidence type="ECO:0000259" key="1">
    <source>
        <dbReference type="Pfam" id="PF07883"/>
    </source>
</evidence>
<proteinExistence type="predicted"/>
<dbReference type="InterPro" id="IPR013096">
    <property type="entry name" value="Cupin_2"/>
</dbReference>
<dbReference type="CDD" id="cd02230">
    <property type="entry name" value="cupin_HP0902-like"/>
    <property type="match status" value="1"/>
</dbReference>